<feature type="compositionally biased region" description="Pro residues" evidence="1">
    <location>
        <begin position="52"/>
        <end position="63"/>
    </location>
</feature>
<accession>A0A7C9CV67</accession>
<dbReference type="AlphaFoldDB" id="A0A7C9CV67"/>
<feature type="region of interest" description="Disordered" evidence="1">
    <location>
        <begin position="37"/>
        <end position="65"/>
    </location>
</feature>
<organism evidence="2">
    <name type="scientific">Opuntia streptacantha</name>
    <name type="common">Prickly pear cactus</name>
    <name type="synonym">Opuntia cardona</name>
    <dbReference type="NCBI Taxonomy" id="393608"/>
    <lineage>
        <taxon>Eukaryota</taxon>
        <taxon>Viridiplantae</taxon>
        <taxon>Streptophyta</taxon>
        <taxon>Embryophyta</taxon>
        <taxon>Tracheophyta</taxon>
        <taxon>Spermatophyta</taxon>
        <taxon>Magnoliopsida</taxon>
        <taxon>eudicotyledons</taxon>
        <taxon>Gunneridae</taxon>
        <taxon>Pentapetalae</taxon>
        <taxon>Caryophyllales</taxon>
        <taxon>Cactineae</taxon>
        <taxon>Cactaceae</taxon>
        <taxon>Opuntioideae</taxon>
        <taxon>Opuntia</taxon>
    </lineage>
</organism>
<reference evidence="2" key="2">
    <citation type="submission" date="2020-07" db="EMBL/GenBank/DDBJ databases">
        <authorList>
            <person name="Vera ALvarez R."/>
            <person name="Arias-Moreno D.M."/>
            <person name="Jimenez-Jacinto V."/>
            <person name="Jimenez-Bremont J.F."/>
            <person name="Swaminathan K."/>
            <person name="Moose S.P."/>
            <person name="Guerrero-Gonzalez M.L."/>
            <person name="Marino-Ramirez L."/>
            <person name="Landsman D."/>
            <person name="Rodriguez-Kessler M."/>
            <person name="Delgado-Sanchez P."/>
        </authorList>
    </citation>
    <scope>NUCLEOTIDE SEQUENCE</scope>
    <source>
        <tissue evidence="2">Cladode</tissue>
    </source>
</reference>
<proteinExistence type="predicted"/>
<sequence>MFTGGRSRLPSLRCTFVSLQVVSSSLDSLYRRRCVSLPPSGHGSRNSASPSDSPPPPHPPLEPPVTGILYRHLSRQARHHRSHRWNPPEIREVSVMFLAPIFDSVHHS</sequence>
<evidence type="ECO:0000313" key="2">
    <source>
        <dbReference type="EMBL" id="MBA4626626.1"/>
    </source>
</evidence>
<dbReference type="EMBL" id="GISG01057549">
    <property type="protein sequence ID" value="MBA4626626.1"/>
    <property type="molecule type" value="Transcribed_RNA"/>
</dbReference>
<name>A0A7C9CV67_OPUST</name>
<reference evidence="2" key="1">
    <citation type="journal article" date="2013" name="J. Plant Res.">
        <title>Effect of fungi and light on seed germination of three Opuntia species from semiarid lands of central Mexico.</title>
        <authorList>
            <person name="Delgado-Sanchez P."/>
            <person name="Jimenez-Bremont J.F."/>
            <person name="Guerrero-Gonzalez Mde L."/>
            <person name="Flores J."/>
        </authorList>
    </citation>
    <scope>NUCLEOTIDE SEQUENCE</scope>
    <source>
        <tissue evidence="2">Cladode</tissue>
    </source>
</reference>
<evidence type="ECO:0000256" key="1">
    <source>
        <dbReference type="SAM" id="MobiDB-lite"/>
    </source>
</evidence>
<protein>
    <submittedName>
        <fullName evidence="2">Uncharacterized protein</fullName>
    </submittedName>
</protein>